<dbReference type="RefSeq" id="WP_192143497.1">
    <property type="nucleotide sequence ID" value="NZ_JACYXZ010000003.1"/>
</dbReference>
<feature type="signal peptide" evidence="2">
    <location>
        <begin position="1"/>
        <end position="35"/>
    </location>
</feature>
<accession>A0A927K6Z5</accession>
<organism evidence="3 4">
    <name type="scientific">Nocardioides donggukensis</name>
    <dbReference type="NCBI Taxonomy" id="2774019"/>
    <lineage>
        <taxon>Bacteria</taxon>
        <taxon>Bacillati</taxon>
        <taxon>Actinomycetota</taxon>
        <taxon>Actinomycetes</taxon>
        <taxon>Propionibacteriales</taxon>
        <taxon>Nocardioidaceae</taxon>
        <taxon>Nocardioides</taxon>
    </lineage>
</organism>
<sequence>MRLPRPGRPARLALSVTVLPLLAGLVLASTTSASAMPDATTSDAVAPTVTPPAADPAHPGLPTLPDPAADQAEQALEQAEQALAGEGDLDPTLALAELASEVDDLEGRDRQQAEALFARPTDDGVEYGVPDDNYGDNPTRVICGEHVCVTRAKEGKERSGRRWAKTVLETFETAWADEVDRMGYLAPLPDDGPPSEGTDTKLDVYVARLSPELYGYAVPDDRYRRTSSAYLVVDNNYASFDADPVEVLQATAAHEFFHAIQFAYDRLEDPWFMESTATWIEDEVFDAVNDNVNFLAESSLAKPRLALDHPRTWYGNWVFFRFLTEREELGTGLVRAMWQRAVDTHSTKAVNRTLTSRGSSMAREFAAFSVVNNAPKKSYDEGHLYPTAGVTQKWTLGSSTRSTKEQSQGIRHLSSRNYRLVPDSALAPNWRLKITVNGPSDVSRASVLVHRRDGSLTRRVVDLGPKGNGTLRVDFAPDQVRKVSLNLANASLSYRCGTGGGYACNGTPRDDKRRFRFTARTVR</sequence>
<dbReference type="NCBIfam" id="NF045524">
    <property type="entry name" value="MXAN_6640_HExxH"/>
    <property type="match status" value="1"/>
</dbReference>
<evidence type="ECO:0000313" key="3">
    <source>
        <dbReference type="EMBL" id="MBD8870158.1"/>
    </source>
</evidence>
<evidence type="ECO:0000256" key="2">
    <source>
        <dbReference type="SAM" id="SignalP"/>
    </source>
</evidence>
<keyword evidence="4" id="KW-1185">Reference proteome</keyword>
<keyword evidence="2" id="KW-0732">Signal</keyword>
<reference evidence="3" key="1">
    <citation type="submission" date="2020-09" db="EMBL/GenBank/DDBJ databases">
        <title>Nocardioides sp. strain MJB4 16S ribosomal RNA gene Genome sequencing and assembly.</title>
        <authorList>
            <person name="Kim I."/>
        </authorList>
    </citation>
    <scope>NUCLEOTIDE SEQUENCE</scope>
    <source>
        <strain evidence="3">MJB4</strain>
    </source>
</reference>
<protein>
    <submittedName>
        <fullName evidence="3">Uncharacterized protein</fullName>
    </submittedName>
</protein>
<feature type="region of interest" description="Disordered" evidence="1">
    <location>
        <begin position="35"/>
        <end position="67"/>
    </location>
</feature>
<dbReference type="Proteomes" id="UP000616839">
    <property type="component" value="Unassembled WGS sequence"/>
</dbReference>
<proteinExistence type="predicted"/>
<dbReference type="AlphaFoldDB" id="A0A927K6Z5"/>
<feature type="chain" id="PRO_5037704414" evidence="2">
    <location>
        <begin position="36"/>
        <end position="523"/>
    </location>
</feature>
<evidence type="ECO:0000256" key="1">
    <source>
        <dbReference type="SAM" id="MobiDB-lite"/>
    </source>
</evidence>
<evidence type="ECO:0000313" key="4">
    <source>
        <dbReference type="Proteomes" id="UP000616839"/>
    </source>
</evidence>
<comment type="caution">
    <text evidence="3">The sequence shown here is derived from an EMBL/GenBank/DDBJ whole genome shotgun (WGS) entry which is preliminary data.</text>
</comment>
<name>A0A927K6Z5_9ACTN</name>
<feature type="compositionally biased region" description="Low complexity" evidence="1">
    <location>
        <begin position="37"/>
        <end position="48"/>
    </location>
</feature>
<gene>
    <name evidence="3" type="ORF">IE331_11040</name>
</gene>
<dbReference type="EMBL" id="JACYXZ010000003">
    <property type="protein sequence ID" value="MBD8870158.1"/>
    <property type="molecule type" value="Genomic_DNA"/>
</dbReference>